<evidence type="ECO:0000256" key="6">
    <source>
        <dbReference type="ARBA" id="ARBA00022840"/>
    </source>
</evidence>
<feature type="domain" description="Methionyl/Leucyl tRNA synthetase" evidence="11">
    <location>
        <begin position="5"/>
        <end position="150"/>
    </location>
</feature>
<dbReference type="GO" id="GO:0004825">
    <property type="term" value="F:methionine-tRNA ligase activity"/>
    <property type="evidence" value="ECO:0007669"/>
    <property type="project" value="UniProtKB-EC"/>
</dbReference>
<gene>
    <name evidence="12" type="primary">metG</name>
    <name evidence="12" type="ORF">ACFFHU_08650</name>
</gene>
<name>A0ABV6NU51_9ACTN</name>
<evidence type="ECO:0000256" key="10">
    <source>
        <dbReference type="RuleBase" id="RU363039"/>
    </source>
</evidence>
<protein>
    <recommendedName>
        <fullName evidence="3">Methionine--tRNA ligase</fullName>
        <ecNumber evidence="2">6.1.1.10</ecNumber>
    </recommendedName>
    <alternativeName>
        <fullName evidence="9">Methionyl-tRNA synthetase</fullName>
    </alternativeName>
</protein>
<keyword evidence="7 10" id="KW-0648">Protein biosynthesis</keyword>
<dbReference type="Pfam" id="PF09334">
    <property type="entry name" value="tRNA-synt_1g"/>
    <property type="match status" value="2"/>
</dbReference>
<dbReference type="InterPro" id="IPR009080">
    <property type="entry name" value="tRNAsynth_Ia_anticodon-bd"/>
</dbReference>
<comment type="caution">
    <text evidence="12">The sequence shown here is derived from an EMBL/GenBank/DDBJ whole genome shotgun (WGS) entry which is preliminary data.</text>
</comment>
<dbReference type="EMBL" id="JBHLUE010000004">
    <property type="protein sequence ID" value="MFC0564234.1"/>
    <property type="molecule type" value="Genomic_DNA"/>
</dbReference>
<evidence type="ECO:0000256" key="4">
    <source>
        <dbReference type="ARBA" id="ARBA00022598"/>
    </source>
</evidence>
<evidence type="ECO:0000313" key="13">
    <source>
        <dbReference type="Proteomes" id="UP001589894"/>
    </source>
</evidence>
<accession>A0ABV6NU51</accession>
<evidence type="ECO:0000313" key="12">
    <source>
        <dbReference type="EMBL" id="MFC0564234.1"/>
    </source>
</evidence>
<organism evidence="12 13">
    <name type="scientific">Plantactinospora siamensis</name>
    <dbReference type="NCBI Taxonomy" id="555372"/>
    <lineage>
        <taxon>Bacteria</taxon>
        <taxon>Bacillati</taxon>
        <taxon>Actinomycetota</taxon>
        <taxon>Actinomycetes</taxon>
        <taxon>Micromonosporales</taxon>
        <taxon>Micromonosporaceae</taxon>
        <taxon>Plantactinospora</taxon>
    </lineage>
</organism>
<evidence type="ECO:0000256" key="9">
    <source>
        <dbReference type="ARBA" id="ARBA00030904"/>
    </source>
</evidence>
<reference evidence="12 13" key="1">
    <citation type="submission" date="2024-09" db="EMBL/GenBank/DDBJ databases">
        <authorList>
            <person name="Sun Q."/>
            <person name="Mori K."/>
        </authorList>
    </citation>
    <scope>NUCLEOTIDE SEQUENCE [LARGE SCALE GENOMIC DNA]</scope>
    <source>
        <strain evidence="12 13">TBRC 2205</strain>
    </source>
</reference>
<evidence type="ECO:0000256" key="8">
    <source>
        <dbReference type="ARBA" id="ARBA00023146"/>
    </source>
</evidence>
<dbReference type="PANTHER" id="PTHR43326">
    <property type="entry name" value="METHIONYL-TRNA SYNTHETASE"/>
    <property type="match status" value="1"/>
</dbReference>
<dbReference type="CDD" id="cd07957">
    <property type="entry name" value="Anticodon_Ia_Met"/>
    <property type="match status" value="1"/>
</dbReference>
<evidence type="ECO:0000256" key="1">
    <source>
        <dbReference type="ARBA" id="ARBA00003314"/>
    </source>
</evidence>
<keyword evidence="4 10" id="KW-0436">Ligase</keyword>
<dbReference type="SUPFAM" id="SSF52374">
    <property type="entry name" value="Nucleotidylyl transferase"/>
    <property type="match status" value="1"/>
</dbReference>
<evidence type="ECO:0000256" key="2">
    <source>
        <dbReference type="ARBA" id="ARBA00012838"/>
    </source>
</evidence>
<dbReference type="SUPFAM" id="SSF47323">
    <property type="entry name" value="Anticodon-binding domain of a subclass of class I aminoacyl-tRNA synthetases"/>
    <property type="match status" value="1"/>
</dbReference>
<dbReference type="PRINTS" id="PR01041">
    <property type="entry name" value="TRNASYNTHMET"/>
</dbReference>
<evidence type="ECO:0000256" key="3">
    <source>
        <dbReference type="ARBA" id="ARBA00018753"/>
    </source>
</evidence>
<dbReference type="InterPro" id="IPR015413">
    <property type="entry name" value="Methionyl/Leucyl_tRNA_Synth"/>
</dbReference>
<evidence type="ECO:0000256" key="5">
    <source>
        <dbReference type="ARBA" id="ARBA00022741"/>
    </source>
</evidence>
<dbReference type="NCBIfam" id="TIGR00398">
    <property type="entry name" value="metG"/>
    <property type="match status" value="1"/>
</dbReference>
<keyword evidence="5 10" id="KW-0547">Nucleotide-binding</keyword>
<dbReference type="Gene3D" id="3.40.50.620">
    <property type="entry name" value="HUPs"/>
    <property type="match status" value="1"/>
</dbReference>
<evidence type="ECO:0000256" key="7">
    <source>
        <dbReference type="ARBA" id="ARBA00022917"/>
    </source>
</evidence>
<proteinExistence type="inferred from homology"/>
<comment type="function">
    <text evidence="1">Is required not only for elongation of protein synthesis but also for the initiation of all mRNA translation through initiator tRNA(fMet) aminoacylation.</text>
</comment>
<dbReference type="Gene3D" id="2.170.220.10">
    <property type="match status" value="1"/>
</dbReference>
<feature type="domain" description="Methionyl/Leucyl tRNA synthetase" evidence="11">
    <location>
        <begin position="152"/>
        <end position="368"/>
    </location>
</feature>
<sequence length="516" mass="56092">MTRHYLTTTIPYVNAAPHLGFALEVVQADVLARHLRRRGHEVRLTSGTDDNSLKNVLAAEAAGVPVRELVDRNADRFAALTGPLSLSYDDFLSTSADPRHAAGVDRLWRACADSGDLYRAEYVGLYCVGCEAYLTEDELDAGGACPEHGTPPQRITERNWFFRLSRYTDALRSAILEGRLRIEPAARRNEVLGFLDGGLRDFSVSRSTDRARGWGIPVPDDPEQVIYVWWDALGNYLTSLDYGAAGGPGEAYRRWWVGADRRVHLVGKGVLRFHAVYWPAMLLSAGLPLPTDILVHDYLTVDGRKISKSAGTAVDPVATVGRYGTDAVRWWLLREVPRVGDADFTTTRLVERANEDLAGGIGNLVNRVVTMAHKYRAGRVPPAAPSHRAGPPVDGGETAELAAARAAAPGLVDAALAEGDFRRATLALWAIVTEANRAIERLRPWELARAERAGGTSTARLDAVLAALLHACRELAEELGPFLPDAAARVSAQLTPVDGVLPPARPLFPRLTAETA</sequence>
<dbReference type="InterPro" id="IPR014758">
    <property type="entry name" value="Met-tRNA_synth"/>
</dbReference>
<dbReference type="InterPro" id="IPR023457">
    <property type="entry name" value="Met-tRNA_synth_2"/>
</dbReference>
<comment type="similarity">
    <text evidence="10">Belongs to the class-I aminoacyl-tRNA synthetase family.</text>
</comment>
<dbReference type="InterPro" id="IPR041872">
    <property type="entry name" value="Anticodon_Met"/>
</dbReference>
<dbReference type="Proteomes" id="UP001589894">
    <property type="component" value="Unassembled WGS sequence"/>
</dbReference>
<dbReference type="RefSeq" id="WP_377337178.1">
    <property type="nucleotide sequence ID" value="NZ_JBHLUE010000004.1"/>
</dbReference>
<evidence type="ECO:0000259" key="11">
    <source>
        <dbReference type="Pfam" id="PF09334"/>
    </source>
</evidence>
<dbReference type="EC" id="6.1.1.10" evidence="2"/>
<keyword evidence="8 10" id="KW-0030">Aminoacyl-tRNA synthetase</keyword>
<dbReference type="InterPro" id="IPR014729">
    <property type="entry name" value="Rossmann-like_a/b/a_fold"/>
</dbReference>
<dbReference type="Gene3D" id="1.10.730.10">
    <property type="entry name" value="Isoleucyl-tRNA Synthetase, Domain 1"/>
    <property type="match status" value="1"/>
</dbReference>
<dbReference type="InterPro" id="IPR033911">
    <property type="entry name" value="MetRS_core"/>
</dbReference>
<dbReference type="PANTHER" id="PTHR43326:SF1">
    <property type="entry name" value="METHIONINE--TRNA LIGASE, MITOCHONDRIAL"/>
    <property type="match status" value="1"/>
</dbReference>
<keyword evidence="13" id="KW-1185">Reference proteome</keyword>
<dbReference type="CDD" id="cd00814">
    <property type="entry name" value="MetRS_core"/>
    <property type="match status" value="1"/>
</dbReference>
<keyword evidence="6 10" id="KW-0067">ATP-binding</keyword>